<dbReference type="EMBL" id="CNFT01000101">
    <property type="protein sequence ID" value="CKR09093.1"/>
    <property type="molecule type" value="Genomic_DNA"/>
</dbReference>
<evidence type="ECO:0000313" key="1">
    <source>
        <dbReference type="EMBL" id="CFE36679.1"/>
    </source>
</evidence>
<evidence type="ECO:0000313" key="8">
    <source>
        <dbReference type="EMBL" id="CNV60836.1"/>
    </source>
</evidence>
<dbReference type="Proteomes" id="UP000048289">
    <property type="component" value="Unassembled WGS sequence"/>
</dbReference>
<evidence type="ECO:0000313" key="2">
    <source>
        <dbReference type="EMBL" id="CFE48444.1"/>
    </source>
</evidence>
<dbReference type="Proteomes" id="UP000049023">
    <property type="component" value="Unassembled WGS sequence"/>
</dbReference>
<evidence type="ECO:0000313" key="3">
    <source>
        <dbReference type="EMBL" id="CFR65954.1"/>
    </source>
</evidence>
<dbReference type="EMBL" id="QTBD01000209">
    <property type="protein sequence ID" value="REQ48540.1"/>
    <property type="molecule type" value="Genomic_DNA"/>
</dbReference>
<evidence type="ECO:0000313" key="15">
    <source>
        <dbReference type="Proteomes" id="UP000039217"/>
    </source>
</evidence>
<dbReference type="Proteomes" id="UP000039217">
    <property type="component" value="Unassembled WGS sequence"/>
</dbReference>
<dbReference type="EMBL" id="LWDQ01000001">
    <property type="protein sequence ID" value="OMH58931.1"/>
    <property type="molecule type" value="Genomic_DNA"/>
</dbReference>
<gene>
    <name evidence="12" type="ORF">A4S10_01093</name>
    <name evidence="14" type="ORF">DKC2_1096</name>
    <name evidence="13" type="ORF">DSJ38_18255</name>
    <name evidence="3" type="ORF">ERS007657_00277</name>
    <name evidence="8" type="ORF">ERS007661_02800</name>
    <name evidence="9" type="ORF">ERS007679_01314</name>
    <name evidence="1" type="ORF">ERS007681_00578</name>
    <name evidence="2" type="ORF">ERS007688_01087</name>
    <name evidence="10" type="ORF">ERS007741_00420</name>
    <name evidence="6" type="ORF">ERS027646_01884</name>
    <name evidence="4" type="ORF">ERS027659_00695</name>
    <name evidence="5" type="ORF">ERS027661_00635</name>
    <name evidence="7" type="ORF">ERS094118_03198</name>
    <name evidence="11" type="ORF">J8J21_15745</name>
</gene>
<dbReference type="Proteomes" id="UP000048948">
    <property type="component" value="Unassembled WGS sequence"/>
</dbReference>
<evidence type="ECO:0000313" key="4">
    <source>
        <dbReference type="EMBL" id="CKR09093.1"/>
    </source>
</evidence>
<reference evidence="12 25" key="5">
    <citation type="submission" date="2017-02" db="EMBL/GenBank/DDBJ databases">
        <title>Protein polymorphisms may explain contrasting epidemiological fitness of two variants of a multidrug-resistant Mycobacterium tuberculosis strain.</title>
        <authorList>
            <person name="Bigi M.M."/>
            <person name="Lopez B."/>
            <person name="Blanco F.C."/>
            <person name="Sasiain M.C."/>
            <person name="De La Barrera S."/>
            <person name="Ritacco V."/>
            <person name="Bigi F."/>
            <person name="Soria M.A."/>
        </authorList>
    </citation>
    <scope>NUCLEOTIDE SEQUENCE [LARGE SCALE GENOMIC DNA]</scope>
    <source>
        <strain evidence="12 25">6548</strain>
    </source>
</reference>
<evidence type="ECO:0000313" key="5">
    <source>
        <dbReference type="EMBL" id="CKR12509.1"/>
    </source>
</evidence>
<dbReference type="EMBL" id="CNGE01000308">
    <property type="protein sequence ID" value="CKS45322.1"/>
    <property type="molecule type" value="Genomic_DNA"/>
</dbReference>
<dbReference type="EMBL" id="COPH01000028">
    <property type="protein sequence ID" value="CLW74607.1"/>
    <property type="molecule type" value="Genomic_DNA"/>
</dbReference>
<evidence type="ECO:0000313" key="22">
    <source>
        <dbReference type="Proteomes" id="UP000049023"/>
    </source>
</evidence>
<dbReference type="Proteomes" id="UP000256381">
    <property type="component" value="Unassembled WGS sequence"/>
</dbReference>
<evidence type="ECO:0000313" key="10">
    <source>
        <dbReference type="EMBL" id="COV67737.1"/>
    </source>
</evidence>
<evidence type="ECO:0000313" key="7">
    <source>
        <dbReference type="EMBL" id="CLW74607.1"/>
    </source>
</evidence>
<name>A0A066RZE0_MYCTX</name>
<reference evidence="11 28" key="8">
    <citation type="submission" date="2021-03" db="EMBL/GenBank/DDBJ databases">
        <title>Whole Genome Sequencing of Mycobacterium tuberculosis clinical isolates from Arunachal Pradesh, India.</title>
        <authorList>
            <person name="Singh S."/>
            <person name="Mudliar S.R."/>
            <person name="Kulsum U."/>
            <person name="Rufai S.B."/>
            <person name="Singh P.K."/>
            <person name="Umpo M."/>
            <person name="Nyori M."/>
        </authorList>
    </citation>
    <scope>NUCLEOTIDE SEQUENCE [LARGE SCALE GENOMIC DNA]</scope>
    <source>
        <strain evidence="11 28">OMICS/BPL/0142/20/SP</strain>
    </source>
</reference>
<dbReference type="EMBL" id="CGCX01000054">
    <property type="protein sequence ID" value="CFR65954.1"/>
    <property type="molecule type" value="Genomic_DNA"/>
</dbReference>
<reference evidence="13 26" key="4">
    <citation type="journal article" date="2017" name="N. Engl. J. Med.">
        <title>Transmission of Extensively Drug-Resistant Tuberculosis in South Africa.</title>
        <authorList>
            <person name="Shah N.S."/>
            <person name="Auld S.C."/>
            <person name="Brust J.C."/>
            <person name="Mathema B."/>
            <person name="Ismail N."/>
            <person name="Moodley P."/>
            <person name="Mlisana K."/>
            <person name="Allana S."/>
            <person name="Campbell A."/>
            <person name="Mthiyane T."/>
            <person name="Morris N."/>
            <person name="Mpangase P."/>
            <person name="van der Meulen H."/>
            <person name="Omar S.V."/>
            <person name="Brown T.S."/>
            <person name="Narechania A."/>
            <person name="Shaskina E."/>
            <person name="Kapwata T."/>
            <person name="Kreiswirth B."/>
            <person name="Gandhi N.R."/>
        </authorList>
    </citation>
    <scope>NUCLEOTIDE SEQUENCE [LARGE SCALE GENOMIC DNA]</scope>
    <source>
        <strain evidence="13 26">32301_S10</strain>
    </source>
</reference>
<dbReference type="GeneID" id="45425001"/>
<dbReference type="Proteomes" id="UP000300237">
    <property type="component" value="Chromosome"/>
</dbReference>
<dbReference type="EMBL" id="CQQC01001065">
    <property type="protein sequence ID" value="CNV60836.1"/>
    <property type="molecule type" value="Genomic_DNA"/>
</dbReference>
<dbReference type="Proteomes" id="UP000050139">
    <property type="component" value="Unassembled WGS sequence"/>
</dbReference>
<evidence type="ECO:0000313" key="6">
    <source>
        <dbReference type="EMBL" id="CKS45322.1"/>
    </source>
</evidence>
<dbReference type="RefSeq" id="WP_003405313.1">
    <property type="nucleotide sequence ID" value="NZ_AP017901.1"/>
</dbReference>
<dbReference type="Proteomes" id="UP000045842">
    <property type="component" value="Unassembled WGS sequence"/>
</dbReference>
<evidence type="ECO:0000313" key="18">
    <source>
        <dbReference type="Proteomes" id="UP000046947"/>
    </source>
</evidence>
<dbReference type="EMBL" id="CFOH01000126">
    <property type="protein sequence ID" value="CFE48444.1"/>
    <property type="molecule type" value="Genomic_DNA"/>
</dbReference>
<protein>
    <submittedName>
        <fullName evidence="11">Potassium transporter Trk</fullName>
    </submittedName>
    <submittedName>
        <fullName evidence="1">Potassium-transporting ATPase subunit A</fullName>
    </submittedName>
</protein>
<evidence type="ECO:0000313" key="20">
    <source>
        <dbReference type="Proteomes" id="UP000048600"/>
    </source>
</evidence>
<sequence length="48" mass="5451">MADLVLVLTVMAFAGLCLLYVRGCERIIRRDEIGETTVELTRAPAEWR</sequence>
<organism evidence="12 25">
    <name type="scientific">Mycobacterium tuberculosis</name>
    <dbReference type="NCBI Taxonomy" id="1773"/>
    <lineage>
        <taxon>Bacteria</taxon>
        <taxon>Bacillati</taxon>
        <taxon>Actinomycetota</taxon>
        <taxon>Actinomycetes</taxon>
        <taxon>Mycobacteriales</taxon>
        <taxon>Mycobacteriaceae</taxon>
        <taxon>Mycobacterium</taxon>
        <taxon>Mycobacterium tuberculosis complex</taxon>
    </lineage>
</organism>
<reference evidence="13" key="6">
    <citation type="submission" date="2018-07" db="EMBL/GenBank/DDBJ databases">
        <authorList>
            <person name="Shah S."/>
            <person name="Brown T."/>
            <person name="Auld S."/>
            <person name="Bratton K."/>
            <person name="Narechania A."/>
            <person name="Mathema B."/>
            <person name="Gandhi N."/>
        </authorList>
    </citation>
    <scope>NUCLEOTIDE SEQUENCE</scope>
    <source>
        <strain evidence="13">32301_S10</strain>
    </source>
</reference>
<dbReference type="Proteomes" id="UP000050164">
    <property type="component" value="Unassembled WGS sequence"/>
</dbReference>
<evidence type="ECO:0000313" key="27">
    <source>
        <dbReference type="Proteomes" id="UP000300237"/>
    </source>
</evidence>
<evidence type="ECO:0000313" key="16">
    <source>
        <dbReference type="Proteomes" id="UP000045842"/>
    </source>
</evidence>
<evidence type="ECO:0000313" key="25">
    <source>
        <dbReference type="Proteomes" id="UP000189452"/>
    </source>
</evidence>
<evidence type="ECO:0000313" key="28">
    <source>
        <dbReference type="Proteomes" id="UP000671119"/>
    </source>
</evidence>
<dbReference type="Proteomes" id="UP000189452">
    <property type="component" value="Chromosome"/>
</dbReference>
<evidence type="ECO:0000313" key="26">
    <source>
        <dbReference type="Proteomes" id="UP000256381"/>
    </source>
</evidence>
<dbReference type="Proteomes" id="UP000671119">
    <property type="component" value="Unassembled WGS sequence"/>
</dbReference>
<evidence type="ECO:0000313" key="19">
    <source>
        <dbReference type="Proteomes" id="UP000048289"/>
    </source>
</evidence>
<evidence type="ECO:0000313" key="24">
    <source>
        <dbReference type="Proteomes" id="UP000050164"/>
    </source>
</evidence>
<dbReference type="EMBL" id="JAGIZI010000026">
    <property type="protein sequence ID" value="MBP0684538.1"/>
    <property type="molecule type" value="Genomic_DNA"/>
</dbReference>
<dbReference type="Proteomes" id="UP000048600">
    <property type="component" value="Unassembled WGS sequence"/>
</dbReference>
<reference evidence="14 27" key="7">
    <citation type="submission" date="2018-08" db="EMBL/GenBank/DDBJ databases">
        <authorList>
            <person name="Fokvardsen B D."/>
            <person name="Norman A."/>
        </authorList>
    </citation>
    <scope>NUCLEOTIDE SEQUENCE [LARGE SCALE GENOMIC DNA]</scope>
    <source>
        <strain evidence="14 27">DKC2</strain>
    </source>
</reference>
<dbReference type="EMBL" id="CHKL01000024">
    <property type="protein sequence ID" value="COV67737.1"/>
    <property type="molecule type" value="Genomic_DNA"/>
</dbReference>
<dbReference type="AlphaFoldDB" id="A0A066RZE0"/>
<accession>A0A066RZE0</accession>
<dbReference type="EMBL" id="CNFU01000083">
    <property type="protein sequence ID" value="CKR12509.1"/>
    <property type="molecule type" value="Genomic_DNA"/>
</dbReference>
<reference evidence="15 16" key="2">
    <citation type="submission" date="2015-03" db="EMBL/GenBank/DDBJ databases">
        <authorList>
            <consortium name="Pathogen Informatics"/>
        </authorList>
    </citation>
    <scope>NUCLEOTIDE SEQUENCE [LARGE SCALE GENOMIC DNA]</scope>
    <source>
        <strain evidence="6 21">Bir 172</strain>
        <strain evidence="4 24">Bir 185</strain>
        <strain evidence="5 22">Bir 187</strain>
        <strain evidence="3 17">C09601061</strain>
        <strain evidence="8 15">D00501624</strain>
        <strain evidence="9 16">G09801536</strain>
        <strain evidence="1 19">G09901357</strain>
        <strain evidence="2 18">H09601792</strain>
        <strain evidence="10 20">P00601463</strain>
    </source>
</reference>
<reference evidence="12 25" key="3">
    <citation type="submission" date="2016-04" db="EMBL/GenBank/DDBJ databases">
        <authorList>
            <person name="Bigi M."/>
            <person name="Bigi F."/>
            <person name="Soria M.A."/>
        </authorList>
    </citation>
    <scope>NUCLEOTIDE SEQUENCE [LARGE SCALE GENOMIC DNA]</scope>
    <source>
        <strain evidence="12 25">6548</strain>
    </source>
</reference>
<proteinExistence type="predicted"/>
<evidence type="ECO:0000313" key="9">
    <source>
        <dbReference type="EMBL" id="COV20899.1"/>
    </source>
</evidence>
<dbReference type="Proteomes" id="UP000046680">
    <property type="component" value="Unassembled WGS sequence"/>
</dbReference>
<evidence type="ECO:0000313" key="14">
    <source>
        <dbReference type="EMBL" id="VCU49277.1"/>
    </source>
</evidence>
<evidence type="ECO:0000313" key="13">
    <source>
        <dbReference type="EMBL" id="REQ48540.1"/>
    </source>
</evidence>
<evidence type="ECO:0000313" key="17">
    <source>
        <dbReference type="Proteomes" id="UP000046680"/>
    </source>
</evidence>
<evidence type="ECO:0000313" key="23">
    <source>
        <dbReference type="Proteomes" id="UP000050139"/>
    </source>
</evidence>
<dbReference type="Proteomes" id="UP000046947">
    <property type="component" value="Unassembled WGS sequence"/>
</dbReference>
<evidence type="ECO:0000313" key="21">
    <source>
        <dbReference type="Proteomes" id="UP000048948"/>
    </source>
</evidence>
<dbReference type="EMBL" id="CSAD01000137">
    <property type="protein sequence ID" value="COV20899.1"/>
    <property type="molecule type" value="Genomic_DNA"/>
</dbReference>
<reference evidence="7 23" key="1">
    <citation type="submission" date="2015-03" db="EMBL/GenBank/DDBJ databases">
        <authorList>
            <consortium name="Pathogen Informatics"/>
            <person name="Murphy D."/>
        </authorList>
    </citation>
    <scope>NUCLEOTIDE SEQUENCE [LARGE SCALE GENOMIC DNA]</scope>
    <source>
        <strain evidence="7 23">0268S</strain>
    </source>
</reference>
<dbReference type="EMBL" id="LR027516">
    <property type="protein sequence ID" value="VCU49277.1"/>
    <property type="molecule type" value="Genomic_DNA"/>
</dbReference>
<dbReference type="EMBL" id="CFOE01000042">
    <property type="protein sequence ID" value="CFE36679.1"/>
    <property type="molecule type" value="Genomic_DNA"/>
</dbReference>
<evidence type="ECO:0000313" key="11">
    <source>
        <dbReference type="EMBL" id="MBP0684538.1"/>
    </source>
</evidence>
<evidence type="ECO:0000313" key="12">
    <source>
        <dbReference type="EMBL" id="OMH58931.1"/>
    </source>
</evidence>